<dbReference type="Gene3D" id="1.20.81.30">
    <property type="entry name" value="Type II secretion system (T2SS), domain F"/>
    <property type="match status" value="2"/>
</dbReference>
<sequence length="403" mass="44183">MPDFKYKARNQAGEMFDGIVSAPSIGVGVDILHNKGYVVFSINPVSKSAFSVDINNIFSRASNKDIVIFTRQLSTLIDADMPLAESLRTLAKQMEKPSLRNIISEVSESIEGGSSLSSALEAHPNLFNNFYVKLVKSGEVSGKLHDVLLYLADYLERSQSINSKIRGALAYPIFVIVALVLVSIVMATYVLPQLLSIFKETGAVDLPVTTRALIWITDFVAAYQWPMLVFFLAAISGIWWFLRTPAGKIKSDHLKIRIPILGKAIRNLYLSRIAESLATLIKSGIPILDALHITSDLVNNVNYRDILLKSEENVRGGGSISEIFSQYSDIPALLTSMIAIGEKTGKLDYMLQHVSKFYKSEAETAVDSIAQLIEPVLVLILGFGVAILVSSILLPIYNIVGSG</sequence>
<comment type="subcellular location">
    <subcellularLocation>
        <location evidence="1">Cell inner membrane</location>
        <topology evidence="1">Multi-pass membrane protein</topology>
    </subcellularLocation>
</comment>
<keyword evidence="5 8" id="KW-0812">Transmembrane</keyword>
<evidence type="ECO:0000256" key="4">
    <source>
        <dbReference type="ARBA" id="ARBA00022519"/>
    </source>
</evidence>
<name>A0A0G1L2I1_9BACT</name>
<feature type="domain" description="Type II secretion system protein GspF" evidence="9">
    <location>
        <begin position="69"/>
        <end position="192"/>
    </location>
</feature>
<dbReference type="GO" id="GO:0005886">
    <property type="term" value="C:plasma membrane"/>
    <property type="evidence" value="ECO:0007669"/>
    <property type="project" value="UniProtKB-SubCell"/>
</dbReference>
<gene>
    <name evidence="10" type="ORF">UW90_C0008G0007</name>
</gene>
<dbReference type="PANTHER" id="PTHR30012">
    <property type="entry name" value="GENERAL SECRETION PATHWAY PROTEIN"/>
    <property type="match status" value="1"/>
</dbReference>
<dbReference type="InterPro" id="IPR018076">
    <property type="entry name" value="T2SS_GspF_dom"/>
</dbReference>
<evidence type="ECO:0000256" key="1">
    <source>
        <dbReference type="ARBA" id="ARBA00004429"/>
    </source>
</evidence>
<dbReference type="InterPro" id="IPR003004">
    <property type="entry name" value="GspF/PilC"/>
</dbReference>
<keyword evidence="3" id="KW-1003">Cell membrane</keyword>
<evidence type="ECO:0000256" key="6">
    <source>
        <dbReference type="ARBA" id="ARBA00022989"/>
    </source>
</evidence>
<dbReference type="PRINTS" id="PR00812">
    <property type="entry name" value="BCTERIALGSPF"/>
</dbReference>
<keyword evidence="4" id="KW-0997">Cell inner membrane</keyword>
<feature type="transmembrane region" description="Helical" evidence="8">
    <location>
        <begin position="223"/>
        <end position="242"/>
    </location>
</feature>
<feature type="transmembrane region" description="Helical" evidence="8">
    <location>
        <begin position="168"/>
        <end position="191"/>
    </location>
</feature>
<organism evidence="10 11">
    <name type="scientific">Candidatus Yanofskybacteria bacterium GW2011_GWB1_45_11</name>
    <dbReference type="NCBI Taxonomy" id="1619026"/>
    <lineage>
        <taxon>Bacteria</taxon>
        <taxon>Candidatus Yanofskyibacteriota</taxon>
    </lineage>
</organism>
<dbReference type="Pfam" id="PF00482">
    <property type="entry name" value="T2SSF"/>
    <property type="match status" value="2"/>
</dbReference>
<keyword evidence="7 8" id="KW-0472">Membrane</keyword>
<protein>
    <submittedName>
        <fullName evidence="10">Tfp pilus biogenesis protein PilC</fullName>
    </submittedName>
</protein>
<evidence type="ECO:0000259" key="9">
    <source>
        <dbReference type="Pfam" id="PF00482"/>
    </source>
</evidence>
<reference evidence="10 11" key="1">
    <citation type="journal article" date="2015" name="Nature">
        <title>rRNA introns, odd ribosomes, and small enigmatic genomes across a large radiation of phyla.</title>
        <authorList>
            <person name="Brown C.T."/>
            <person name="Hug L.A."/>
            <person name="Thomas B.C."/>
            <person name="Sharon I."/>
            <person name="Castelle C.J."/>
            <person name="Singh A."/>
            <person name="Wilkins M.J."/>
            <person name="Williams K.H."/>
            <person name="Banfield J.F."/>
        </authorList>
    </citation>
    <scope>NUCLEOTIDE SEQUENCE [LARGE SCALE GENOMIC DNA]</scope>
</reference>
<proteinExistence type="inferred from homology"/>
<dbReference type="Proteomes" id="UP000034368">
    <property type="component" value="Unassembled WGS sequence"/>
</dbReference>
<dbReference type="InterPro" id="IPR042094">
    <property type="entry name" value="T2SS_GspF_sf"/>
</dbReference>
<evidence type="ECO:0000256" key="7">
    <source>
        <dbReference type="ARBA" id="ARBA00023136"/>
    </source>
</evidence>
<evidence type="ECO:0000256" key="5">
    <source>
        <dbReference type="ARBA" id="ARBA00022692"/>
    </source>
</evidence>
<feature type="transmembrane region" description="Helical" evidence="8">
    <location>
        <begin position="376"/>
        <end position="397"/>
    </location>
</feature>
<evidence type="ECO:0000313" key="10">
    <source>
        <dbReference type="EMBL" id="KKT90018.1"/>
    </source>
</evidence>
<dbReference type="GO" id="GO:0015628">
    <property type="term" value="P:protein secretion by the type II secretion system"/>
    <property type="evidence" value="ECO:0007669"/>
    <property type="project" value="TreeGrafter"/>
</dbReference>
<comment type="caution">
    <text evidence="10">The sequence shown here is derived from an EMBL/GenBank/DDBJ whole genome shotgun (WGS) entry which is preliminary data.</text>
</comment>
<evidence type="ECO:0000256" key="2">
    <source>
        <dbReference type="ARBA" id="ARBA00005745"/>
    </source>
</evidence>
<accession>A0A0G1L2I1</accession>
<dbReference type="EMBL" id="LCKD01000008">
    <property type="protein sequence ID" value="KKT90018.1"/>
    <property type="molecule type" value="Genomic_DNA"/>
</dbReference>
<dbReference type="PANTHER" id="PTHR30012:SF0">
    <property type="entry name" value="TYPE II SECRETION SYSTEM PROTEIN F-RELATED"/>
    <property type="match status" value="1"/>
</dbReference>
<evidence type="ECO:0000313" key="11">
    <source>
        <dbReference type="Proteomes" id="UP000034368"/>
    </source>
</evidence>
<keyword evidence="6 8" id="KW-1133">Transmembrane helix</keyword>
<dbReference type="FunFam" id="1.20.81.30:FF:000001">
    <property type="entry name" value="Type II secretion system protein F"/>
    <property type="match status" value="1"/>
</dbReference>
<feature type="domain" description="Type II secretion system protein GspF" evidence="9">
    <location>
        <begin position="274"/>
        <end position="395"/>
    </location>
</feature>
<dbReference type="AlphaFoldDB" id="A0A0G1L2I1"/>
<comment type="similarity">
    <text evidence="2">Belongs to the GSP F family.</text>
</comment>
<evidence type="ECO:0000256" key="8">
    <source>
        <dbReference type="SAM" id="Phobius"/>
    </source>
</evidence>
<evidence type="ECO:0000256" key="3">
    <source>
        <dbReference type="ARBA" id="ARBA00022475"/>
    </source>
</evidence>